<evidence type="ECO:0000313" key="2">
    <source>
        <dbReference type="Proteomes" id="UP000002964"/>
    </source>
</evidence>
<dbReference type="AlphaFoldDB" id="H8Z718"/>
<organism evidence="1 2">
    <name type="scientific">Thiorhodovibrio frisius</name>
    <dbReference type="NCBI Taxonomy" id="631362"/>
    <lineage>
        <taxon>Bacteria</taxon>
        <taxon>Pseudomonadati</taxon>
        <taxon>Pseudomonadota</taxon>
        <taxon>Gammaproteobacteria</taxon>
        <taxon>Chromatiales</taxon>
        <taxon>Chromatiaceae</taxon>
        <taxon>Thiorhodovibrio</taxon>
    </lineage>
</organism>
<dbReference type="Proteomes" id="UP000002964">
    <property type="component" value="Unassembled WGS sequence"/>
</dbReference>
<gene>
    <name evidence="1" type="ORF">Thi970DRAFT_04481</name>
</gene>
<evidence type="ECO:0000313" key="1">
    <source>
        <dbReference type="EMBL" id="EIC20817.1"/>
    </source>
</evidence>
<dbReference type="RefSeq" id="WP_009151220.1">
    <property type="nucleotide sequence ID" value="NZ_CP121471.1"/>
</dbReference>
<dbReference type="EMBL" id="JH603170">
    <property type="protein sequence ID" value="EIC20817.1"/>
    <property type="molecule type" value="Genomic_DNA"/>
</dbReference>
<protein>
    <submittedName>
        <fullName evidence="1">Uncharacterized protein</fullName>
    </submittedName>
</protein>
<reference evidence="1 2" key="2">
    <citation type="submission" date="2011-11" db="EMBL/GenBank/DDBJ databases">
        <authorList>
            <consortium name="US DOE Joint Genome Institute"/>
            <person name="Lucas S."/>
            <person name="Han J."/>
            <person name="Lapidus A."/>
            <person name="Cheng J.-F."/>
            <person name="Goodwin L."/>
            <person name="Pitluck S."/>
            <person name="Peters L."/>
            <person name="Ovchinnikova G."/>
            <person name="Zhang X."/>
            <person name="Detter J.C."/>
            <person name="Han C."/>
            <person name="Tapia R."/>
            <person name="Land M."/>
            <person name="Hauser L."/>
            <person name="Kyrpides N."/>
            <person name="Ivanova N."/>
            <person name="Pagani I."/>
            <person name="Vogl K."/>
            <person name="Liu Z."/>
            <person name="Overmann J."/>
            <person name="Frigaard N.-U."/>
            <person name="Bryant D."/>
            <person name="Woyke T."/>
        </authorList>
    </citation>
    <scope>NUCLEOTIDE SEQUENCE [LARGE SCALE GENOMIC DNA]</scope>
    <source>
        <strain evidence="1 2">970</strain>
    </source>
</reference>
<proteinExistence type="predicted"/>
<dbReference type="STRING" id="631362.Thi970DRAFT_04481"/>
<name>H8Z718_9GAMM</name>
<dbReference type="HOGENOM" id="CLU_1577784_0_0_6"/>
<accession>H8Z718</accession>
<sequence>MLSVHSHSAGQIVVVDPSDPRAGARWPSDAVALEQSHEGNNNPLFFVVGHQADPKRVAQAAIDRLPTLLCEIADPALTTLRQVTGQPTTALALDKAELIELIQRAESQLLLAMINVSKADATTERPLMLAALARAMDGLETDDIAEETGLAPETCDEIVAIWREEANHE</sequence>
<reference evidence="2" key="1">
    <citation type="submission" date="2011-06" db="EMBL/GenBank/DDBJ databases">
        <authorList>
            <consortium name="US DOE Joint Genome Institute (JGI-PGF)"/>
            <person name="Lucas S."/>
            <person name="Han J."/>
            <person name="Lapidus A."/>
            <person name="Cheng J.-F."/>
            <person name="Goodwin L."/>
            <person name="Pitluck S."/>
            <person name="Peters L."/>
            <person name="Land M.L."/>
            <person name="Hauser L."/>
            <person name="Vogl K."/>
            <person name="Liu Z."/>
            <person name="Overmann J."/>
            <person name="Frigaard N.-U."/>
            <person name="Bryant D.A."/>
            <person name="Woyke T.J."/>
        </authorList>
    </citation>
    <scope>NUCLEOTIDE SEQUENCE [LARGE SCALE GENOMIC DNA]</scope>
    <source>
        <strain evidence="2">970</strain>
    </source>
</reference>
<keyword evidence="2" id="KW-1185">Reference proteome</keyword>